<dbReference type="GO" id="GO:0005634">
    <property type="term" value="C:nucleus"/>
    <property type="evidence" value="ECO:0007669"/>
    <property type="project" value="TreeGrafter"/>
</dbReference>
<evidence type="ECO:0000313" key="8">
    <source>
        <dbReference type="EMBL" id="KAJ3047696.1"/>
    </source>
</evidence>
<dbReference type="EC" id="3.1.3.48" evidence="2"/>
<dbReference type="PROSITE" id="PS50056">
    <property type="entry name" value="TYR_PHOSPHATASE_2"/>
    <property type="match status" value="1"/>
</dbReference>
<evidence type="ECO:0000256" key="3">
    <source>
        <dbReference type="ARBA" id="ARBA00022801"/>
    </source>
</evidence>
<reference evidence="8" key="1">
    <citation type="submission" date="2020-05" db="EMBL/GenBank/DDBJ databases">
        <title>Phylogenomic resolution of chytrid fungi.</title>
        <authorList>
            <person name="Stajich J.E."/>
            <person name="Amses K."/>
            <person name="Simmons R."/>
            <person name="Seto K."/>
            <person name="Myers J."/>
            <person name="Bonds A."/>
            <person name="Quandt C.A."/>
            <person name="Barry K."/>
            <person name="Liu P."/>
            <person name="Grigoriev I."/>
            <person name="Longcore J.E."/>
            <person name="James T.Y."/>
        </authorList>
    </citation>
    <scope>NUCLEOTIDE SEQUENCE</scope>
    <source>
        <strain evidence="8">JEL0318</strain>
    </source>
</reference>
<feature type="domain" description="Tyrosine-protein phosphatase" evidence="6">
    <location>
        <begin position="16"/>
        <end position="157"/>
    </location>
</feature>
<evidence type="ECO:0000256" key="4">
    <source>
        <dbReference type="ARBA" id="ARBA00022912"/>
    </source>
</evidence>
<dbReference type="EMBL" id="JADGJD010000914">
    <property type="protein sequence ID" value="KAJ3047696.1"/>
    <property type="molecule type" value="Genomic_DNA"/>
</dbReference>
<comment type="similarity">
    <text evidence="1">Belongs to the protein-tyrosine phosphatase family. Non-receptor class dual specificity subfamily.</text>
</comment>
<dbReference type="SUPFAM" id="SSF52799">
    <property type="entry name" value="(Phosphotyrosine protein) phosphatases II"/>
    <property type="match status" value="1"/>
</dbReference>
<keyword evidence="3" id="KW-0378">Hydrolase</keyword>
<dbReference type="GO" id="GO:0004725">
    <property type="term" value="F:protein tyrosine phosphatase activity"/>
    <property type="evidence" value="ECO:0007669"/>
    <property type="project" value="UniProtKB-EC"/>
</dbReference>
<dbReference type="Gene3D" id="3.90.190.10">
    <property type="entry name" value="Protein tyrosine phosphatase superfamily"/>
    <property type="match status" value="1"/>
</dbReference>
<evidence type="ECO:0000256" key="1">
    <source>
        <dbReference type="ARBA" id="ARBA00008601"/>
    </source>
</evidence>
<dbReference type="AlphaFoldDB" id="A0AAD5WZB7"/>
<name>A0AAD5WZB7_9FUNG</name>
<dbReference type="CDD" id="cd14498">
    <property type="entry name" value="DSP"/>
    <property type="match status" value="1"/>
</dbReference>
<dbReference type="PANTHER" id="PTHR45848:SF4">
    <property type="entry name" value="DUAL SPECIFICITY PROTEIN PHOSPHATASE 12"/>
    <property type="match status" value="1"/>
</dbReference>
<dbReference type="InterPro" id="IPR020422">
    <property type="entry name" value="TYR_PHOSPHATASE_DUAL_dom"/>
</dbReference>
<evidence type="ECO:0000259" key="7">
    <source>
        <dbReference type="PROSITE" id="PS50056"/>
    </source>
</evidence>
<proteinExistence type="inferred from homology"/>
<dbReference type="InterPro" id="IPR029021">
    <property type="entry name" value="Prot-tyrosine_phosphatase-like"/>
</dbReference>
<dbReference type="GO" id="GO:0008138">
    <property type="term" value="F:protein tyrosine/serine/threonine phosphatase activity"/>
    <property type="evidence" value="ECO:0007669"/>
    <property type="project" value="InterPro"/>
</dbReference>
<sequence length="317" mass="34444">MLPAPTNAYTQHGSADIDEIVPSLFLSGIRPSRDLNLLKVLHITHIVSLGVQLQSSFPSDFTYHSIDIEDDEDSNIIQHFDSSYTFIDDGLSSGGKVLVHCTAGVSRSVTLLASYLMRKNSITASQALDQIKSIRKAACPNDGFLTQLTLYEQMHHTLNPSLPAYRHFLLTSMARERQSTGAIANLSLGADPLKTPIKSAQGGKVVEGDKKLVRVLKCKKCRRTLATETNIIPHTTGTGQSAFSYHKRSTTTSASLAPSLSDSSSSSSPSPDANQCTSYYLEAMEWIPGIEQGEMEGKIGCPKCDSKLGAWSWSGEF</sequence>
<dbReference type="InterPro" id="IPR016278">
    <property type="entry name" value="DUSP12"/>
</dbReference>
<feature type="active site" description="Phosphocysteine intermediate" evidence="5">
    <location>
        <position position="101"/>
    </location>
</feature>
<dbReference type="PROSITE" id="PS50054">
    <property type="entry name" value="TYR_PHOSPHATASE_DUAL"/>
    <property type="match status" value="1"/>
</dbReference>
<dbReference type="InterPro" id="IPR000340">
    <property type="entry name" value="Dual-sp_phosphatase_cat-dom"/>
</dbReference>
<dbReference type="InterPro" id="IPR000387">
    <property type="entry name" value="Tyr_Pase_dom"/>
</dbReference>
<accession>A0AAD5WZB7</accession>
<evidence type="ECO:0000259" key="6">
    <source>
        <dbReference type="PROSITE" id="PS50054"/>
    </source>
</evidence>
<dbReference type="PIRSF" id="PIRSF000941">
    <property type="entry name" value="DUSP12"/>
    <property type="match status" value="1"/>
</dbReference>
<gene>
    <name evidence="8" type="ORF">HK097_011292</name>
</gene>
<dbReference type="Proteomes" id="UP001212841">
    <property type="component" value="Unassembled WGS sequence"/>
</dbReference>
<dbReference type="Pfam" id="PF00782">
    <property type="entry name" value="DSPc"/>
    <property type="match status" value="1"/>
</dbReference>
<dbReference type="PANTHER" id="PTHR45848">
    <property type="entry name" value="DUAL SPECIFICITY PROTEIN PHOSPHATASE 12 FAMILY MEMBER"/>
    <property type="match status" value="1"/>
</dbReference>
<keyword evidence="9" id="KW-1185">Reference proteome</keyword>
<organism evidence="8 9">
    <name type="scientific">Rhizophlyctis rosea</name>
    <dbReference type="NCBI Taxonomy" id="64517"/>
    <lineage>
        <taxon>Eukaryota</taxon>
        <taxon>Fungi</taxon>
        <taxon>Fungi incertae sedis</taxon>
        <taxon>Chytridiomycota</taxon>
        <taxon>Chytridiomycota incertae sedis</taxon>
        <taxon>Chytridiomycetes</taxon>
        <taxon>Rhizophlyctidales</taxon>
        <taxon>Rhizophlyctidaceae</taxon>
        <taxon>Rhizophlyctis</taxon>
    </lineage>
</organism>
<dbReference type="SMART" id="SM00195">
    <property type="entry name" value="DSPc"/>
    <property type="match status" value="1"/>
</dbReference>
<keyword evidence="4" id="KW-0904">Protein phosphatase</keyword>
<evidence type="ECO:0000256" key="2">
    <source>
        <dbReference type="ARBA" id="ARBA00013064"/>
    </source>
</evidence>
<comment type="caution">
    <text evidence="8">The sequence shown here is derived from an EMBL/GenBank/DDBJ whole genome shotgun (WGS) entry which is preliminary data.</text>
</comment>
<evidence type="ECO:0000313" key="9">
    <source>
        <dbReference type="Proteomes" id="UP001212841"/>
    </source>
</evidence>
<protein>
    <recommendedName>
        <fullName evidence="2">protein-tyrosine-phosphatase</fullName>
        <ecNumber evidence="2">3.1.3.48</ecNumber>
    </recommendedName>
</protein>
<feature type="domain" description="Tyrosine specific protein phosphatases" evidence="7">
    <location>
        <begin position="74"/>
        <end position="135"/>
    </location>
</feature>
<evidence type="ECO:0000256" key="5">
    <source>
        <dbReference type="PIRSR" id="PIRSR000941-50"/>
    </source>
</evidence>